<feature type="region of interest" description="Disordered" evidence="1">
    <location>
        <begin position="235"/>
        <end position="254"/>
    </location>
</feature>
<dbReference type="EMBL" id="JANWOI010000001">
    <property type="protein sequence ID" value="MDA5192612.1"/>
    <property type="molecule type" value="Genomic_DNA"/>
</dbReference>
<dbReference type="Gene3D" id="3.40.50.150">
    <property type="entry name" value="Vaccinia Virus protein VP39"/>
    <property type="match status" value="1"/>
</dbReference>
<proteinExistence type="predicted"/>
<dbReference type="CDD" id="cd02440">
    <property type="entry name" value="AdoMet_MTases"/>
    <property type="match status" value="1"/>
</dbReference>
<dbReference type="SUPFAM" id="SSF53335">
    <property type="entry name" value="S-adenosyl-L-methionine-dependent methyltransferases"/>
    <property type="match status" value="1"/>
</dbReference>
<reference evidence="3" key="1">
    <citation type="submission" date="2022-08" db="EMBL/GenBank/DDBJ databases">
        <authorList>
            <person name="Vandamme P."/>
            <person name="Hettiarachchi A."/>
            <person name="Peeters C."/>
            <person name="Cnockaert M."/>
            <person name="Carlier A."/>
        </authorList>
    </citation>
    <scope>NUCLEOTIDE SEQUENCE</scope>
    <source>
        <strain evidence="3">LMG 31809</strain>
    </source>
</reference>
<dbReference type="Proteomes" id="UP001141619">
    <property type="component" value="Unassembled WGS sequence"/>
</dbReference>
<comment type="caution">
    <text evidence="3">The sequence shown here is derived from an EMBL/GenBank/DDBJ whole genome shotgun (WGS) entry which is preliminary data.</text>
</comment>
<evidence type="ECO:0000259" key="2">
    <source>
        <dbReference type="Pfam" id="PF08241"/>
    </source>
</evidence>
<dbReference type="RefSeq" id="WP_274942316.1">
    <property type="nucleotide sequence ID" value="NZ_JANWOI010000001.1"/>
</dbReference>
<organism evidence="3 4">
    <name type="scientific">Govanella unica</name>
    <dbReference type="NCBI Taxonomy" id="2975056"/>
    <lineage>
        <taxon>Bacteria</taxon>
        <taxon>Pseudomonadati</taxon>
        <taxon>Pseudomonadota</taxon>
        <taxon>Alphaproteobacteria</taxon>
        <taxon>Emcibacterales</taxon>
        <taxon>Govanellaceae</taxon>
        <taxon>Govanella</taxon>
    </lineage>
</organism>
<dbReference type="AlphaFoldDB" id="A0A9X3TVT0"/>
<evidence type="ECO:0000313" key="4">
    <source>
        <dbReference type="Proteomes" id="UP001141619"/>
    </source>
</evidence>
<gene>
    <name evidence="3" type="ORF">NYP16_01385</name>
</gene>
<dbReference type="GO" id="GO:0032259">
    <property type="term" value="P:methylation"/>
    <property type="evidence" value="ECO:0007669"/>
    <property type="project" value="UniProtKB-KW"/>
</dbReference>
<sequence length="254" mass="28468">MHLDVVRLRDFYASRLGAATARLVGARIREMWPRVTGFAVLGLGYATPYLDLFMDDRPERVINISPAAQGVHPWTPDSARGNLSALARETLLPLADESIDRVLMVHVLETAEETRAMLREVWRVLRPGGRILTVVPNRTGPWTISDRTPFGHGQPFSRGQLETLLRDHMFTPASRKYTLFSPPRAGIRTLRATEQPGRKLWPGLGGVLLMEAEKRIYASNGLIPSRAKLHRLPVVTRKTTSPAAQSSLRRTKRP</sequence>
<feature type="compositionally biased region" description="Polar residues" evidence="1">
    <location>
        <begin position="237"/>
        <end position="248"/>
    </location>
</feature>
<accession>A0A9X3TVT0</accession>
<keyword evidence="3" id="KW-0808">Transferase</keyword>
<evidence type="ECO:0000256" key="1">
    <source>
        <dbReference type="SAM" id="MobiDB-lite"/>
    </source>
</evidence>
<evidence type="ECO:0000313" key="3">
    <source>
        <dbReference type="EMBL" id="MDA5192612.1"/>
    </source>
</evidence>
<protein>
    <submittedName>
        <fullName evidence="3">Class I SAM-dependent methyltransferase</fullName>
    </submittedName>
</protein>
<dbReference type="InterPro" id="IPR029063">
    <property type="entry name" value="SAM-dependent_MTases_sf"/>
</dbReference>
<feature type="domain" description="Methyltransferase type 11" evidence="2">
    <location>
        <begin position="59"/>
        <end position="132"/>
    </location>
</feature>
<keyword evidence="4" id="KW-1185">Reference proteome</keyword>
<reference evidence="3" key="2">
    <citation type="journal article" date="2023" name="Syst. Appl. Microbiol.">
        <title>Govania unica gen. nov., sp. nov., a rare biosphere bacterium that represents a novel family in the class Alphaproteobacteria.</title>
        <authorList>
            <person name="Vandamme P."/>
            <person name="Peeters C."/>
            <person name="Hettiarachchi A."/>
            <person name="Cnockaert M."/>
            <person name="Carlier A."/>
        </authorList>
    </citation>
    <scope>NUCLEOTIDE SEQUENCE</scope>
    <source>
        <strain evidence="3">LMG 31809</strain>
    </source>
</reference>
<dbReference type="Pfam" id="PF08241">
    <property type="entry name" value="Methyltransf_11"/>
    <property type="match status" value="1"/>
</dbReference>
<dbReference type="GO" id="GO:0008757">
    <property type="term" value="F:S-adenosylmethionine-dependent methyltransferase activity"/>
    <property type="evidence" value="ECO:0007669"/>
    <property type="project" value="InterPro"/>
</dbReference>
<name>A0A9X3TVT0_9PROT</name>
<dbReference type="InterPro" id="IPR013216">
    <property type="entry name" value="Methyltransf_11"/>
</dbReference>
<keyword evidence="3" id="KW-0489">Methyltransferase</keyword>